<reference evidence="2" key="1">
    <citation type="journal article" date="2022" name="Mol. Ecol. Resour.">
        <title>The genomes of chicory, endive, great burdock and yacon provide insights into Asteraceae palaeo-polyploidization history and plant inulin production.</title>
        <authorList>
            <person name="Fan W."/>
            <person name="Wang S."/>
            <person name="Wang H."/>
            <person name="Wang A."/>
            <person name="Jiang F."/>
            <person name="Liu H."/>
            <person name="Zhao H."/>
            <person name="Xu D."/>
            <person name="Zhang Y."/>
        </authorList>
    </citation>
    <scope>NUCLEOTIDE SEQUENCE [LARGE SCALE GENOMIC DNA]</scope>
    <source>
        <strain evidence="2">cv. Yunnan</strain>
    </source>
</reference>
<protein>
    <submittedName>
        <fullName evidence="1">Uncharacterized protein</fullName>
    </submittedName>
</protein>
<sequence>MVVSPSLRFFCFDHVLRQDVADADELAMEQMNIVVGILSKVWPYEEGAEYGFLQGLFGLIHTLFSRDSTFLSSAQSDFQKQKKPELSAFRLCFSLSSYLYFLVKNKSLRLQVSNSSTDYSAPAGQQQPTLSLLGFLLNSVTTALENTAEEKSLLLNKIQDINELPRQEVDEIIKMCVLEDLAASSDDIQKSNGGNVSSGRKQGPAYSSGVENLLNIFLIHFQNSQAGEDEDSFCSKLLPVLERLKRGMIC</sequence>
<gene>
    <name evidence="1" type="ORF">L1987_50030</name>
</gene>
<dbReference type="EMBL" id="CM042033">
    <property type="protein sequence ID" value="KAI3775454.1"/>
    <property type="molecule type" value="Genomic_DNA"/>
</dbReference>
<reference evidence="1 2" key="2">
    <citation type="journal article" date="2022" name="Mol. Ecol. Resour.">
        <title>The genomes of chicory, endive, great burdock and yacon provide insights into Asteraceae paleo-polyploidization history and plant inulin production.</title>
        <authorList>
            <person name="Fan W."/>
            <person name="Wang S."/>
            <person name="Wang H."/>
            <person name="Wang A."/>
            <person name="Jiang F."/>
            <person name="Liu H."/>
            <person name="Zhao H."/>
            <person name="Xu D."/>
            <person name="Zhang Y."/>
        </authorList>
    </citation>
    <scope>NUCLEOTIDE SEQUENCE [LARGE SCALE GENOMIC DNA]</scope>
    <source>
        <strain evidence="2">cv. Yunnan</strain>
        <tissue evidence="1">Leaves</tissue>
    </source>
</reference>
<name>A0ACB9FW44_9ASTR</name>
<organism evidence="1 2">
    <name type="scientific">Smallanthus sonchifolius</name>
    <dbReference type="NCBI Taxonomy" id="185202"/>
    <lineage>
        <taxon>Eukaryota</taxon>
        <taxon>Viridiplantae</taxon>
        <taxon>Streptophyta</taxon>
        <taxon>Embryophyta</taxon>
        <taxon>Tracheophyta</taxon>
        <taxon>Spermatophyta</taxon>
        <taxon>Magnoliopsida</taxon>
        <taxon>eudicotyledons</taxon>
        <taxon>Gunneridae</taxon>
        <taxon>Pentapetalae</taxon>
        <taxon>asterids</taxon>
        <taxon>campanulids</taxon>
        <taxon>Asterales</taxon>
        <taxon>Asteraceae</taxon>
        <taxon>Asteroideae</taxon>
        <taxon>Heliantheae alliance</taxon>
        <taxon>Millerieae</taxon>
        <taxon>Smallanthus</taxon>
    </lineage>
</organism>
<keyword evidence="2" id="KW-1185">Reference proteome</keyword>
<dbReference type="Proteomes" id="UP001056120">
    <property type="component" value="Linkage Group LG16"/>
</dbReference>
<evidence type="ECO:0000313" key="1">
    <source>
        <dbReference type="EMBL" id="KAI3775454.1"/>
    </source>
</evidence>
<proteinExistence type="predicted"/>
<evidence type="ECO:0000313" key="2">
    <source>
        <dbReference type="Proteomes" id="UP001056120"/>
    </source>
</evidence>
<accession>A0ACB9FW44</accession>
<comment type="caution">
    <text evidence="1">The sequence shown here is derived from an EMBL/GenBank/DDBJ whole genome shotgun (WGS) entry which is preliminary data.</text>
</comment>